<reference evidence="2" key="1">
    <citation type="journal article" date="2020" name="Nat. Genet.">
        <title>Genomic diversifications of five Gossypium allopolyploid species and their impact on cotton improvement.</title>
        <authorList>
            <person name="Chen Z.J."/>
            <person name="Sreedasyam A."/>
            <person name="Ando A."/>
            <person name="Song Q."/>
            <person name="De Santiago L.M."/>
            <person name="Hulse-Kemp A.M."/>
            <person name="Ding M."/>
            <person name="Ye W."/>
            <person name="Kirkbride R.C."/>
            <person name="Jenkins J."/>
            <person name="Plott C."/>
            <person name="Lovell J."/>
            <person name="Lin Y.M."/>
            <person name="Vaughn R."/>
            <person name="Liu B."/>
            <person name="Simpson S."/>
            <person name="Scheffler B.E."/>
            <person name="Wen L."/>
            <person name="Saski C.A."/>
            <person name="Grover C.E."/>
            <person name="Hu G."/>
            <person name="Conover J.L."/>
            <person name="Carlson J.W."/>
            <person name="Shu S."/>
            <person name="Boston L.B."/>
            <person name="Williams M."/>
            <person name="Peterson D.G."/>
            <person name="McGee K."/>
            <person name="Jones D.C."/>
            <person name="Wendel J.F."/>
            <person name="Stelly D.M."/>
            <person name="Grimwood J."/>
            <person name="Schmutz J."/>
        </authorList>
    </citation>
    <scope>NUCLEOTIDE SEQUENCE [LARGE SCALE GENOMIC DNA]</scope>
    <source>
        <strain evidence="2">cv. 3-79</strain>
    </source>
</reference>
<dbReference type="Proteomes" id="UP000327439">
    <property type="component" value="Chromosome A10"/>
</dbReference>
<evidence type="ECO:0000313" key="2">
    <source>
        <dbReference type="Proteomes" id="UP000327439"/>
    </source>
</evidence>
<feature type="non-terminal residue" evidence="1">
    <location>
        <position position="142"/>
    </location>
</feature>
<proteinExistence type="predicted"/>
<evidence type="ECO:0000313" key="1">
    <source>
        <dbReference type="EMBL" id="KAB2063749.1"/>
    </source>
</evidence>
<accession>A0A5J5UAX6</accession>
<keyword evidence="2" id="KW-1185">Reference proteome</keyword>
<dbReference type="AlphaFoldDB" id="A0A5J5UAX6"/>
<name>A0A5J5UAX6_GOSBA</name>
<organism evidence="1 2">
    <name type="scientific">Gossypium barbadense</name>
    <name type="common">Sea Island cotton</name>
    <name type="synonym">Hibiscus barbadensis</name>
    <dbReference type="NCBI Taxonomy" id="3634"/>
    <lineage>
        <taxon>Eukaryota</taxon>
        <taxon>Viridiplantae</taxon>
        <taxon>Streptophyta</taxon>
        <taxon>Embryophyta</taxon>
        <taxon>Tracheophyta</taxon>
        <taxon>Spermatophyta</taxon>
        <taxon>Magnoliopsida</taxon>
        <taxon>eudicotyledons</taxon>
        <taxon>Gunneridae</taxon>
        <taxon>Pentapetalae</taxon>
        <taxon>rosids</taxon>
        <taxon>malvids</taxon>
        <taxon>Malvales</taxon>
        <taxon>Malvaceae</taxon>
        <taxon>Malvoideae</taxon>
        <taxon>Gossypium</taxon>
    </lineage>
</organism>
<dbReference type="EMBL" id="CM018211">
    <property type="protein sequence ID" value="KAB2063749.1"/>
    <property type="molecule type" value="Genomic_DNA"/>
</dbReference>
<sequence length="142" mass="15919">LAFLNTPSLGITPSKSLKERFRYFNAPNRTRNFGIPPERLLLDKSNALRPLNELKDDGIGPSNKLPSKNNFSRLTQLPRFSGSKPDNLFSETSNVPRFFSFSTSTESSLVKSFDDKFSIMDKDGSPKKVQVTFSPMSQIILA</sequence>
<gene>
    <name evidence="1" type="ORF">ES319_A10G239000v1</name>
</gene>
<dbReference type="OrthoDB" id="10563417at2759"/>
<protein>
    <submittedName>
        <fullName evidence="1">Uncharacterized protein</fullName>
    </submittedName>
</protein>